<dbReference type="Gene3D" id="2.60.120.480">
    <property type="entry name" value="Ureidoglycolate hydrolase"/>
    <property type="match status" value="1"/>
</dbReference>
<dbReference type="CDD" id="cd20298">
    <property type="entry name" value="cupin_UAH"/>
    <property type="match status" value="1"/>
</dbReference>
<dbReference type="SUPFAM" id="SSF51182">
    <property type="entry name" value="RmlC-like cupins"/>
    <property type="match status" value="1"/>
</dbReference>
<dbReference type="GO" id="GO:0050385">
    <property type="term" value="F:ureidoglycolate lyase activity"/>
    <property type="evidence" value="ECO:0007669"/>
    <property type="project" value="UniProtKB-EC"/>
</dbReference>
<dbReference type="FunCoup" id="A0A4S2MTT3">
    <property type="interactions" value="68"/>
</dbReference>
<dbReference type="GO" id="GO:0006144">
    <property type="term" value="P:purine nucleobase metabolic process"/>
    <property type="evidence" value="ECO:0007669"/>
    <property type="project" value="UniProtKB-KW"/>
</dbReference>
<dbReference type="InParanoid" id="A0A4S2MTT3"/>
<dbReference type="PANTHER" id="PTHR21221:SF1">
    <property type="entry name" value="UREIDOGLYCOLATE LYASE"/>
    <property type="match status" value="1"/>
</dbReference>
<dbReference type="OrthoDB" id="10266039at2759"/>
<dbReference type="InterPro" id="IPR011051">
    <property type="entry name" value="RmlC_Cupin_sf"/>
</dbReference>
<evidence type="ECO:0000256" key="5">
    <source>
        <dbReference type="SAM" id="MobiDB-lite"/>
    </source>
</evidence>
<name>A0A4S2MTT3_9PEZI</name>
<accession>A0A4S2MTT3</accession>
<keyword evidence="3" id="KW-0456">Lyase</keyword>
<keyword evidence="7" id="KW-1185">Reference proteome</keyword>
<evidence type="ECO:0000256" key="1">
    <source>
        <dbReference type="ARBA" id="ARBA00011738"/>
    </source>
</evidence>
<keyword evidence="2" id="KW-0659">Purine metabolism</keyword>
<dbReference type="Proteomes" id="UP000298138">
    <property type="component" value="Unassembled WGS sequence"/>
</dbReference>
<sequence length="234" mass="25655">MPYLTTLPAPPLVLPLEPLTPTSFAPFGTVIVSPPSPTTRSLLVNQGSATKHPQISPFISTYPTTSPAASSNLNLFICRPRTLTPSGEYLCTVLERHPYTSQTFTPLPGPRPKSHNGGDRNRDEDPVRWVVIVAPTREETVEDVERGVGEKGRRGLPDLERMRAFVVGEEEAKAVTYAPGTWHAPMVVVGRREIGFIVAVNENGVGKEDLEEVRIEGGVRVRVEMGGRLWKAKL</sequence>
<gene>
    <name evidence="6" type="ORF">EX30DRAFT_396721</name>
</gene>
<comment type="catalytic activity">
    <reaction evidence="4">
        <text>(S)-ureidoglycolate = urea + glyoxylate</text>
        <dbReference type="Rhea" id="RHEA:11304"/>
        <dbReference type="ChEBI" id="CHEBI:16199"/>
        <dbReference type="ChEBI" id="CHEBI:36655"/>
        <dbReference type="ChEBI" id="CHEBI:57296"/>
        <dbReference type="EC" id="4.3.2.3"/>
    </reaction>
</comment>
<organism evidence="6 7">
    <name type="scientific">Ascodesmis nigricans</name>
    <dbReference type="NCBI Taxonomy" id="341454"/>
    <lineage>
        <taxon>Eukaryota</taxon>
        <taxon>Fungi</taxon>
        <taxon>Dikarya</taxon>
        <taxon>Ascomycota</taxon>
        <taxon>Pezizomycotina</taxon>
        <taxon>Pezizomycetes</taxon>
        <taxon>Pezizales</taxon>
        <taxon>Ascodesmidaceae</taxon>
        <taxon>Ascodesmis</taxon>
    </lineage>
</organism>
<evidence type="ECO:0000256" key="2">
    <source>
        <dbReference type="ARBA" id="ARBA00022631"/>
    </source>
</evidence>
<feature type="region of interest" description="Disordered" evidence="5">
    <location>
        <begin position="102"/>
        <end position="124"/>
    </location>
</feature>
<evidence type="ECO:0000256" key="4">
    <source>
        <dbReference type="ARBA" id="ARBA00047684"/>
    </source>
</evidence>
<evidence type="ECO:0008006" key="8">
    <source>
        <dbReference type="Google" id="ProtNLM"/>
    </source>
</evidence>
<dbReference type="GO" id="GO:0004848">
    <property type="term" value="F:ureidoglycolate hydrolase activity"/>
    <property type="evidence" value="ECO:0007669"/>
    <property type="project" value="InterPro"/>
</dbReference>
<protein>
    <recommendedName>
        <fullName evidence="8">Ureidoglycolate hydrolase</fullName>
    </recommendedName>
</protein>
<dbReference type="InterPro" id="IPR007247">
    <property type="entry name" value="Ureidogly_lyase"/>
</dbReference>
<reference evidence="6 7" key="1">
    <citation type="submission" date="2019-04" db="EMBL/GenBank/DDBJ databases">
        <title>Comparative genomics and transcriptomics to analyze fruiting body development in filamentous ascomycetes.</title>
        <authorList>
            <consortium name="DOE Joint Genome Institute"/>
            <person name="Lutkenhaus R."/>
            <person name="Traeger S."/>
            <person name="Breuer J."/>
            <person name="Kuo A."/>
            <person name="Lipzen A."/>
            <person name="Pangilinan J."/>
            <person name="Dilworth D."/>
            <person name="Sandor L."/>
            <person name="Poggeler S."/>
            <person name="Barry K."/>
            <person name="Grigoriev I.V."/>
            <person name="Nowrousian M."/>
        </authorList>
    </citation>
    <scope>NUCLEOTIDE SEQUENCE [LARGE SCALE GENOMIC DNA]</scope>
    <source>
        <strain evidence="6 7">CBS 389.68</strain>
    </source>
</reference>
<dbReference type="STRING" id="341454.A0A4S2MTT3"/>
<dbReference type="InterPro" id="IPR047233">
    <property type="entry name" value="UAH_cupin"/>
</dbReference>
<dbReference type="Pfam" id="PF04115">
    <property type="entry name" value="Ureidogly_lyase"/>
    <property type="match status" value="1"/>
</dbReference>
<evidence type="ECO:0000313" key="7">
    <source>
        <dbReference type="Proteomes" id="UP000298138"/>
    </source>
</evidence>
<proteinExistence type="predicted"/>
<evidence type="ECO:0000256" key="3">
    <source>
        <dbReference type="ARBA" id="ARBA00023239"/>
    </source>
</evidence>
<evidence type="ECO:0000313" key="6">
    <source>
        <dbReference type="EMBL" id="TGZ79910.1"/>
    </source>
</evidence>
<dbReference type="InterPro" id="IPR024060">
    <property type="entry name" value="Ureidoglycolate_lyase_dom_sf"/>
</dbReference>
<dbReference type="EMBL" id="ML220128">
    <property type="protein sequence ID" value="TGZ79910.1"/>
    <property type="molecule type" value="Genomic_DNA"/>
</dbReference>
<dbReference type="AlphaFoldDB" id="A0A4S2MTT3"/>
<dbReference type="PANTHER" id="PTHR21221">
    <property type="entry name" value="UREIDOGLYCOLATE HYDROLASE"/>
    <property type="match status" value="1"/>
</dbReference>
<comment type="subunit">
    <text evidence="1">Homodimer.</text>
</comment>
<dbReference type="GO" id="GO:0000256">
    <property type="term" value="P:allantoin catabolic process"/>
    <property type="evidence" value="ECO:0007669"/>
    <property type="project" value="InterPro"/>
</dbReference>